<keyword evidence="3" id="KW-0808">Transferase</keyword>
<dbReference type="PROSITE" id="PS00107">
    <property type="entry name" value="PROTEIN_KINASE_ATP"/>
    <property type="match status" value="1"/>
</dbReference>
<protein>
    <recommendedName>
        <fullName evidence="1">non-specific serine/threonine protein kinase</fullName>
        <ecNumber evidence="1">2.7.11.1</ecNumber>
    </recommendedName>
</protein>
<organism evidence="9 10">
    <name type="scientific">Pristionchus fissidentatus</name>
    <dbReference type="NCBI Taxonomy" id="1538716"/>
    <lineage>
        <taxon>Eukaryota</taxon>
        <taxon>Metazoa</taxon>
        <taxon>Ecdysozoa</taxon>
        <taxon>Nematoda</taxon>
        <taxon>Chromadorea</taxon>
        <taxon>Rhabditida</taxon>
        <taxon>Rhabditina</taxon>
        <taxon>Diplogasteromorpha</taxon>
        <taxon>Diplogasteroidea</taxon>
        <taxon>Neodiplogasteridae</taxon>
        <taxon>Pristionchus</taxon>
    </lineage>
</organism>
<dbReference type="EC" id="2.7.11.1" evidence="1"/>
<accession>A0AAV5VGY2</accession>
<evidence type="ECO:0000313" key="10">
    <source>
        <dbReference type="Proteomes" id="UP001432322"/>
    </source>
</evidence>
<dbReference type="GO" id="GO:0005634">
    <property type="term" value="C:nucleus"/>
    <property type="evidence" value="ECO:0007669"/>
    <property type="project" value="TreeGrafter"/>
</dbReference>
<dbReference type="SUPFAM" id="SSF56112">
    <property type="entry name" value="Protein kinase-like (PK-like)"/>
    <property type="match status" value="1"/>
</dbReference>
<keyword evidence="2" id="KW-0723">Serine/threonine-protein kinase</keyword>
<feature type="non-terminal residue" evidence="9">
    <location>
        <position position="1"/>
    </location>
</feature>
<dbReference type="PROSITE" id="PS50011">
    <property type="entry name" value="PROTEIN_KINASE_DOM"/>
    <property type="match status" value="1"/>
</dbReference>
<gene>
    <name evidence="9" type="ORF">PFISCL1PPCAC_9284</name>
</gene>
<evidence type="ECO:0000256" key="5">
    <source>
        <dbReference type="ARBA" id="ARBA00022777"/>
    </source>
</evidence>
<evidence type="ECO:0000256" key="4">
    <source>
        <dbReference type="ARBA" id="ARBA00022741"/>
    </source>
</evidence>
<dbReference type="GO" id="GO:0005737">
    <property type="term" value="C:cytoplasm"/>
    <property type="evidence" value="ECO:0007669"/>
    <property type="project" value="TreeGrafter"/>
</dbReference>
<evidence type="ECO:0000256" key="1">
    <source>
        <dbReference type="ARBA" id="ARBA00012513"/>
    </source>
</evidence>
<feature type="binding site" evidence="7">
    <location>
        <position position="71"/>
    </location>
    <ligand>
        <name>ATP</name>
        <dbReference type="ChEBI" id="CHEBI:30616"/>
    </ligand>
</feature>
<keyword evidence="6 7" id="KW-0067">ATP-binding</keyword>
<dbReference type="InterPro" id="IPR011009">
    <property type="entry name" value="Kinase-like_dom_sf"/>
</dbReference>
<dbReference type="Proteomes" id="UP001432322">
    <property type="component" value="Unassembled WGS sequence"/>
</dbReference>
<dbReference type="PANTHER" id="PTHR11042:SF160">
    <property type="entry name" value="EUKARYOTIC TRANSLATION INITIATION FACTOR 2-ALPHA KINASE 1"/>
    <property type="match status" value="1"/>
</dbReference>
<dbReference type="InterPro" id="IPR017441">
    <property type="entry name" value="Protein_kinase_ATP_BS"/>
</dbReference>
<dbReference type="Gene3D" id="3.30.200.20">
    <property type="entry name" value="Phosphorylase Kinase, domain 1"/>
    <property type="match status" value="1"/>
</dbReference>
<dbReference type="AlphaFoldDB" id="A0AAV5VGY2"/>
<dbReference type="Pfam" id="PF00069">
    <property type="entry name" value="Pkinase"/>
    <property type="match status" value="1"/>
</dbReference>
<dbReference type="EMBL" id="BTSY01000003">
    <property type="protein sequence ID" value="GMT17987.1"/>
    <property type="molecule type" value="Genomic_DNA"/>
</dbReference>
<keyword evidence="4 7" id="KW-0547">Nucleotide-binding</keyword>
<sequence length="156" mass="18737">ERIRGENVLLRNQVEELHKTIKNLRNMPTSFDHKYRFEEEFENLQVLGEGSYGEVYAVKNYLDERHYAVKKITLSQNEQKKMLKEVLALANFEHPNIVRYYASWTEKIHFNSYLFIQMQKCDNSLAKWLSDNQNLPRDHQRIRVIFKEIVEAVAYI</sequence>
<dbReference type="SMART" id="SM00220">
    <property type="entry name" value="S_TKc"/>
    <property type="match status" value="1"/>
</dbReference>
<feature type="domain" description="Protein kinase" evidence="8">
    <location>
        <begin position="41"/>
        <end position="156"/>
    </location>
</feature>
<evidence type="ECO:0000256" key="7">
    <source>
        <dbReference type="PROSITE-ProRule" id="PRU10141"/>
    </source>
</evidence>
<dbReference type="InterPro" id="IPR050339">
    <property type="entry name" value="CC_SR_Kinase"/>
</dbReference>
<evidence type="ECO:0000259" key="8">
    <source>
        <dbReference type="PROSITE" id="PS50011"/>
    </source>
</evidence>
<keyword evidence="10" id="KW-1185">Reference proteome</keyword>
<name>A0AAV5VGY2_9BILA</name>
<dbReference type="GO" id="GO:0005524">
    <property type="term" value="F:ATP binding"/>
    <property type="evidence" value="ECO:0007669"/>
    <property type="project" value="UniProtKB-UniRule"/>
</dbReference>
<evidence type="ECO:0000256" key="3">
    <source>
        <dbReference type="ARBA" id="ARBA00022679"/>
    </source>
</evidence>
<evidence type="ECO:0000256" key="2">
    <source>
        <dbReference type="ARBA" id="ARBA00022527"/>
    </source>
</evidence>
<dbReference type="PANTHER" id="PTHR11042">
    <property type="entry name" value="EUKARYOTIC TRANSLATION INITIATION FACTOR 2-ALPHA KINASE EIF2-ALPHA KINASE -RELATED"/>
    <property type="match status" value="1"/>
</dbReference>
<evidence type="ECO:0000313" key="9">
    <source>
        <dbReference type="EMBL" id="GMT17987.1"/>
    </source>
</evidence>
<reference evidence="9" key="1">
    <citation type="submission" date="2023-10" db="EMBL/GenBank/DDBJ databases">
        <title>Genome assembly of Pristionchus species.</title>
        <authorList>
            <person name="Yoshida K."/>
            <person name="Sommer R.J."/>
        </authorList>
    </citation>
    <scope>NUCLEOTIDE SEQUENCE</scope>
    <source>
        <strain evidence="9">RS5133</strain>
    </source>
</reference>
<proteinExistence type="predicted"/>
<dbReference type="GO" id="GO:0004694">
    <property type="term" value="F:eukaryotic translation initiation factor 2alpha kinase activity"/>
    <property type="evidence" value="ECO:0007669"/>
    <property type="project" value="TreeGrafter"/>
</dbReference>
<feature type="non-terminal residue" evidence="9">
    <location>
        <position position="156"/>
    </location>
</feature>
<dbReference type="InterPro" id="IPR000719">
    <property type="entry name" value="Prot_kinase_dom"/>
</dbReference>
<keyword evidence="5" id="KW-0418">Kinase</keyword>
<comment type="caution">
    <text evidence="9">The sequence shown here is derived from an EMBL/GenBank/DDBJ whole genome shotgun (WGS) entry which is preliminary data.</text>
</comment>
<evidence type="ECO:0000256" key="6">
    <source>
        <dbReference type="ARBA" id="ARBA00022840"/>
    </source>
</evidence>